<gene>
    <name evidence="2" type="ORF">PSEUBRA_SCAF7g04439</name>
</gene>
<evidence type="ECO:0000313" key="2">
    <source>
        <dbReference type="EMBL" id="EST04889.1"/>
    </source>
</evidence>
<feature type="compositionally biased region" description="Polar residues" evidence="1">
    <location>
        <begin position="101"/>
        <end position="111"/>
    </location>
</feature>
<dbReference type="Proteomes" id="UP000019377">
    <property type="component" value="Unassembled WGS sequence"/>
</dbReference>
<proteinExistence type="predicted"/>
<evidence type="ECO:0000313" key="3">
    <source>
        <dbReference type="Proteomes" id="UP000019377"/>
    </source>
</evidence>
<name>V5ESJ2_KALBG</name>
<feature type="compositionally biased region" description="Low complexity" evidence="1">
    <location>
        <begin position="13"/>
        <end position="22"/>
    </location>
</feature>
<accession>V5ESJ2</accession>
<organism evidence="2 3">
    <name type="scientific">Kalmanozyma brasiliensis (strain GHG001)</name>
    <name type="common">Yeast</name>
    <name type="synonym">Pseudozyma brasiliensis</name>
    <dbReference type="NCBI Taxonomy" id="1365824"/>
    <lineage>
        <taxon>Eukaryota</taxon>
        <taxon>Fungi</taxon>
        <taxon>Dikarya</taxon>
        <taxon>Basidiomycota</taxon>
        <taxon>Ustilaginomycotina</taxon>
        <taxon>Ustilaginomycetes</taxon>
        <taxon>Ustilaginales</taxon>
        <taxon>Ustilaginaceae</taxon>
        <taxon>Kalmanozyma</taxon>
    </lineage>
</organism>
<feature type="compositionally biased region" description="Polar residues" evidence="1">
    <location>
        <begin position="30"/>
        <end position="41"/>
    </location>
</feature>
<feature type="region of interest" description="Disordered" evidence="1">
    <location>
        <begin position="197"/>
        <end position="220"/>
    </location>
</feature>
<sequence>MQEKARNRMPKGSSSSSAPTSSDVEELLSSEASTARGSPPSNVVEFAPASAPTAVEALAAKHAEAVDAALNASAQSNATIAATTTAGATAASAGRPLRSARNASRTLTPSATRVPPARGRALSLNDIIAARKIDVPLSLTDQLKLADTVNKKHNEKTLARYKVTKIQRPYERPPSPDRHDHEPEACTIIDIDDVSSHRQGKGDMSPYSTPPKGSSSSAYNSANARKSVRWYRPLFVGQGAQYGTQSCEVRPALRPITYELDKLGNKVATGCSPKLLKGHAIVIYRNYFKGEPEPADD</sequence>
<dbReference type="eggNOG" id="ENOG502SFMB">
    <property type="taxonomic scope" value="Eukaryota"/>
</dbReference>
<keyword evidence="3" id="KW-1185">Reference proteome</keyword>
<feature type="region of interest" description="Disordered" evidence="1">
    <location>
        <begin position="1"/>
        <end position="45"/>
    </location>
</feature>
<dbReference type="OrthoDB" id="2551425at2759"/>
<dbReference type="GeneID" id="27421820"/>
<protein>
    <submittedName>
        <fullName evidence="2">Uncharacterized protein</fullName>
    </submittedName>
</protein>
<feature type="region of interest" description="Disordered" evidence="1">
    <location>
        <begin position="88"/>
        <end position="117"/>
    </location>
</feature>
<dbReference type="HOGENOM" id="CLU_937260_0_0_1"/>
<dbReference type="EMBL" id="KI545893">
    <property type="protein sequence ID" value="EST04889.1"/>
    <property type="molecule type" value="Genomic_DNA"/>
</dbReference>
<dbReference type="STRING" id="1365824.V5ESJ2"/>
<reference evidence="3" key="1">
    <citation type="journal article" date="2013" name="Genome Announc.">
        <title>Draft genome sequence of Pseudozyma brasiliensis sp. nov. strain GHG001, a high producer of endo-1,4-xylanase isolated from an insect pest of sugarcane.</title>
        <authorList>
            <person name="Oliveira J.V.D.C."/>
            <person name="dos Santos R.A.C."/>
            <person name="Borges T.A."/>
            <person name="Riano-Pachon D.M."/>
            <person name="Goldman G.H."/>
        </authorList>
    </citation>
    <scope>NUCLEOTIDE SEQUENCE [LARGE SCALE GENOMIC DNA]</scope>
    <source>
        <strain evidence="3">GHG001</strain>
    </source>
</reference>
<evidence type="ECO:0000256" key="1">
    <source>
        <dbReference type="SAM" id="MobiDB-lite"/>
    </source>
</evidence>
<dbReference type="AlphaFoldDB" id="V5ESJ2"/>